<organism evidence="2 3">
    <name type="scientific">Phialemonium thermophilum</name>
    <dbReference type="NCBI Taxonomy" id="223376"/>
    <lineage>
        <taxon>Eukaryota</taxon>
        <taxon>Fungi</taxon>
        <taxon>Dikarya</taxon>
        <taxon>Ascomycota</taxon>
        <taxon>Pezizomycotina</taxon>
        <taxon>Sordariomycetes</taxon>
        <taxon>Sordariomycetidae</taxon>
        <taxon>Cephalothecales</taxon>
        <taxon>Cephalothecaceae</taxon>
        <taxon>Phialemonium</taxon>
    </lineage>
</organism>
<accession>A0ABR3VJX5</accession>
<feature type="region of interest" description="Disordered" evidence="1">
    <location>
        <begin position="47"/>
        <end position="79"/>
    </location>
</feature>
<name>A0ABR3VJX5_9PEZI</name>
<evidence type="ECO:0000313" key="2">
    <source>
        <dbReference type="EMBL" id="KAL1841668.1"/>
    </source>
</evidence>
<reference evidence="2 3" key="1">
    <citation type="journal article" date="2024" name="Commun. Biol.">
        <title>Comparative genomic analysis of thermophilic fungi reveals convergent evolutionary adaptations and gene losses.</title>
        <authorList>
            <person name="Steindorff A.S."/>
            <person name="Aguilar-Pontes M.V."/>
            <person name="Robinson A.J."/>
            <person name="Andreopoulos B."/>
            <person name="LaButti K."/>
            <person name="Kuo A."/>
            <person name="Mondo S."/>
            <person name="Riley R."/>
            <person name="Otillar R."/>
            <person name="Haridas S."/>
            <person name="Lipzen A."/>
            <person name="Grimwood J."/>
            <person name="Schmutz J."/>
            <person name="Clum A."/>
            <person name="Reid I.D."/>
            <person name="Moisan M.C."/>
            <person name="Butler G."/>
            <person name="Nguyen T.T.M."/>
            <person name="Dewar K."/>
            <person name="Conant G."/>
            <person name="Drula E."/>
            <person name="Henrissat B."/>
            <person name="Hansel C."/>
            <person name="Singer S."/>
            <person name="Hutchinson M.I."/>
            <person name="de Vries R.P."/>
            <person name="Natvig D.O."/>
            <person name="Powell A.J."/>
            <person name="Tsang A."/>
            <person name="Grigoriev I.V."/>
        </authorList>
    </citation>
    <scope>NUCLEOTIDE SEQUENCE [LARGE SCALE GENOMIC DNA]</scope>
    <source>
        <strain evidence="2 3">ATCC 24622</strain>
    </source>
</reference>
<dbReference type="EMBL" id="JAZHXJ010002045">
    <property type="protein sequence ID" value="KAL1841668.1"/>
    <property type="molecule type" value="Genomic_DNA"/>
</dbReference>
<proteinExistence type="predicted"/>
<comment type="caution">
    <text evidence="2">The sequence shown here is derived from an EMBL/GenBank/DDBJ whole genome shotgun (WGS) entry which is preliminary data.</text>
</comment>
<dbReference type="Proteomes" id="UP001586593">
    <property type="component" value="Unassembled WGS sequence"/>
</dbReference>
<keyword evidence="3" id="KW-1185">Reference proteome</keyword>
<sequence length="98" mass="11204">MMAPPHRHCLSHLKSIVSKPDGLLWRSFVRFFQLLTQWEYNLLTSPTCEQPANKKPLRTGPPQQQKGASGRLTGTYTQGRKRDMAILLCFRPAPPFPE</sequence>
<gene>
    <name evidence="2" type="ORF">VTK73DRAFT_3419</name>
</gene>
<evidence type="ECO:0000256" key="1">
    <source>
        <dbReference type="SAM" id="MobiDB-lite"/>
    </source>
</evidence>
<feature type="compositionally biased region" description="Polar residues" evidence="1">
    <location>
        <begin position="61"/>
        <end position="78"/>
    </location>
</feature>
<protein>
    <submittedName>
        <fullName evidence="2">Uncharacterized protein</fullName>
    </submittedName>
</protein>
<evidence type="ECO:0000313" key="3">
    <source>
        <dbReference type="Proteomes" id="UP001586593"/>
    </source>
</evidence>